<keyword evidence="4" id="KW-1185">Reference proteome</keyword>
<dbReference type="Proteomes" id="UP000252015">
    <property type="component" value="Unassembled WGS sequence"/>
</dbReference>
<dbReference type="STRING" id="29313.BHQ16_21405"/>
<feature type="region of interest" description="Disordered" evidence="2">
    <location>
        <begin position="420"/>
        <end position="447"/>
    </location>
</feature>
<name>A0A375YTA2_MYCSH</name>
<evidence type="ECO:0000313" key="3">
    <source>
        <dbReference type="EMBL" id="SRX92144.1"/>
    </source>
</evidence>
<evidence type="ECO:0000256" key="2">
    <source>
        <dbReference type="SAM" id="MobiDB-lite"/>
    </source>
</evidence>
<dbReference type="RefSeq" id="WP_113962921.1">
    <property type="nucleotide sequence ID" value="NZ_UEGW01000001.1"/>
</dbReference>
<reference evidence="3 4" key="1">
    <citation type="submission" date="2018-05" db="EMBL/GenBank/DDBJ databases">
        <authorList>
            <consortium name="IHU Genomes"/>
        </authorList>
    </citation>
    <scope>NUCLEOTIDE SEQUENCE [LARGE SCALE GENOMIC DNA]</scope>
    <source>
        <strain evidence="3 4">P7336</strain>
    </source>
</reference>
<organism evidence="3 4">
    <name type="scientific">Mycobacterium shimoidei</name>
    <dbReference type="NCBI Taxonomy" id="29313"/>
    <lineage>
        <taxon>Bacteria</taxon>
        <taxon>Bacillati</taxon>
        <taxon>Actinomycetota</taxon>
        <taxon>Actinomycetes</taxon>
        <taxon>Mycobacteriales</taxon>
        <taxon>Mycobacteriaceae</taxon>
        <taxon>Mycobacterium</taxon>
    </lineage>
</organism>
<feature type="coiled-coil region" evidence="1">
    <location>
        <begin position="128"/>
        <end position="155"/>
    </location>
</feature>
<dbReference type="AlphaFoldDB" id="A0A375YTA2"/>
<evidence type="ECO:0000313" key="4">
    <source>
        <dbReference type="Proteomes" id="UP000252015"/>
    </source>
</evidence>
<sequence>MGLCLADLQEWDPEQINELGEAAASRARHSREAARNIANLPVFATWRGEAAQAAKDAGTEKSTRMELSAQNAFRVWAGAGHAYEEAAAVKKELNDIFAEANAAPAVHIDTATNVVMPPDTSGWTDEDVARVTAKVEALQQKIASLLLTAEKADADLAAVLRAATAAESPVTEQSGDRPSDPNAPTAASTLADLGRANDQAVVDAMAKVKAAQKALDEASKDAYTHGAGSPEAQTALAKLPELKKNLATALDELGKVPDYSGIDPKSMSIGPDGKLLFSYSLNGQTMQVTGSLKNGTGEIFDQGSHAYYTYKDGQLVGTRILDEGRAIPNDELLQNAVFTAVGAGPTAMAGKAGAEVAWQGMRALFTREAVETGAGAAAGVTADNVLPRAVVQAEHRAELAAQNLADHAPVSHIPAGAVAEHPTPLPASEHPAPVHDHPLPSGEPHGSPVPTGDVAHAQLTDSVAPAPAFTLDNPLDHMSPQLQALSEQHLTGSGETVLGPFNPADGGQSYIQVAQERGASYFDIGEAWNAATPTERLAANQHVLDMAIANRDTITLSVPFSEVRTGTFTAAGSRLLGSAWISICR</sequence>
<dbReference type="EMBL" id="UEGW01000001">
    <property type="protein sequence ID" value="SRX92144.1"/>
    <property type="molecule type" value="Genomic_DNA"/>
</dbReference>
<protein>
    <submittedName>
        <fullName evidence="3">Uncharacterized protein</fullName>
    </submittedName>
</protein>
<keyword evidence="1" id="KW-0175">Coiled coil</keyword>
<feature type="region of interest" description="Disordered" evidence="2">
    <location>
        <begin position="166"/>
        <end position="187"/>
    </location>
</feature>
<evidence type="ECO:0000256" key="1">
    <source>
        <dbReference type="SAM" id="Coils"/>
    </source>
</evidence>
<accession>A0A375YTA2</accession>
<gene>
    <name evidence="3" type="ORF">MSP7336_00368</name>
</gene>
<proteinExistence type="predicted"/>